<evidence type="ECO:0000256" key="2">
    <source>
        <dbReference type="ARBA" id="ARBA00022679"/>
    </source>
</evidence>
<dbReference type="STRING" id="1445607.JCM10512_2426"/>
<evidence type="ECO:0000256" key="6">
    <source>
        <dbReference type="ARBA" id="ARBA00022918"/>
    </source>
</evidence>
<dbReference type="InterPro" id="IPR051083">
    <property type="entry name" value="GrpII_Intron_Splice-Mob/Def"/>
</dbReference>
<evidence type="ECO:0000256" key="9">
    <source>
        <dbReference type="ARBA" id="ARBA00048173"/>
    </source>
</evidence>
<dbReference type="PANTHER" id="PTHR34047:SF8">
    <property type="entry name" value="PROTEIN YKFC"/>
    <property type="match status" value="1"/>
</dbReference>
<dbReference type="EC" id="2.7.7.49" evidence="1"/>
<keyword evidence="3" id="KW-0548">Nucleotidyltransferase</keyword>
<dbReference type="AlphaFoldDB" id="W4UU11"/>
<accession>W4UU11</accession>
<dbReference type="EMBL" id="BAIV01000014">
    <property type="protein sequence ID" value="GAE84108.1"/>
    <property type="molecule type" value="Genomic_DNA"/>
</dbReference>
<dbReference type="InterPro" id="IPR049030">
    <property type="entry name" value="AI2M-like_HNH"/>
</dbReference>
<evidence type="ECO:0000256" key="5">
    <source>
        <dbReference type="ARBA" id="ARBA00022842"/>
    </source>
</evidence>
<dbReference type="Pfam" id="PF01348">
    <property type="entry name" value="Intron_maturas2"/>
    <property type="match status" value="1"/>
</dbReference>
<dbReference type="PANTHER" id="PTHR34047">
    <property type="entry name" value="NUCLEAR INTRON MATURASE 1, MITOCHONDRIAL-RELATED"/>
    <property type="match status" value="1"/>
</dbReference>
<keyword evidence="7" id="KW-0051">Antiviral defense</keyword>
<dbReference type="GO" id="GO:0003964">
    <property type="term" value="F:RNA-directed DNA polymerase activity"/>
    <property type="evidence" value="ECO:0007669"/>
    <property type="project" value="UniProtKB-KW"/>
</dbReference>
<evidence type="ECO:0000313" key="12">
    <source>
        <dbReference type="Proteomes" id="UP000019131"/>
    </source>
</evidence>
<feature type="domain" description="Reverse transcriptase" evidence="10">
    <location>
        <begin position="73"/>
        <end position="367"/>
    </location>
</feature>
<dbReference type="Pfam" id="PF00078">
    <property type="entry name" value="RVT_1"/>
    <property type="match status" value="2"/>
</dbReference>
<keyword evidence="4" id="KW-0479">Metal-binding</keyword>
<comment type="catalytic activity">
    <reaction evidence="9">
        <text>DNA(n) + a 2'-deoxyribonucleoside 5'-triphosphate = DNA(n+1) + diphosphate</text>
        <dbReference type="Rhea" id="RHEA:22508"/>
        <dbReference type="Rhea" id="RHEA-COMP:17339"/>
        <dbReference type="Rhea" id="RHEA-COMP:17340"/>
        <dbReference type="ChEBI" id="CHEBI:33019"/>
        <dbReference type="ChEBI" id="CHEBI:61560"/>
        <dbReference type="ChEBI" id="CHEBI:173112"/>
        <dbReference type="EC" id="2.7.7.49"/>
    </reaction>
</comment>
<comment type="caution">
    <text evidence="11">The sequence shown here is derived from an EMBL/GenBank/DDBJ whole genome shotgun (WGS) entry which is preliminary data.</text>
</comment>
<keyword evidence="12" id="KW-1185">Reference proteome</keyword>
<evidence type="ECO:0000256" key="1">
    <source>
        <dbReference type="ARBA" id="ARBA00012493"/>
    </source>
</evidence>
<dbReference type="InterPro" id="IPR024937">
    <property type="entry name" value="Domain_X"/>
</dbReference>
<dbReference type="InterPro" id="IPR000477">
    <property type="entry name" value="RT_dom"/>
</dbReference>
<reference evidence="11 12" key="1">
    <citation type="journal article" date="2014" name="Genome Announc.">
        <title>Draft Genome Sequence of Bacteroides reticulotermitis Strain JCM 10512T, Isolated from the Gut of a Termite.</title>
        <authorList>
            <person name="Yuki M."/>
            <person name="Oshima K."/>
            <person name="Suda W."/>
            <person name="Sakamoto M."/>
            <person name="Iida T."/>
            <person name="Hattori M."/>
            <person name="Ohkuma M."/>
        </authorList>
    </citation>
    <scope>NUCLEOTIDE SEQUENCE [LARGE SCALE GENOMIC DNA]</scope>
    <source>
        <strain evidence="11 12">JCM 10512</strain>
    </source>
</reference>
<dbReference type="GO" id="GO:0051607">
    <property type="term" value="P:defense response to virus"/>
    <property type="evidence" value="ECO:0007669"/>
    <property type="project" value="UniProtKB-KW"/>
</dbReference>
<dbReference type="SUPFAM" id="SSF56672">
    <property type="entry name" value="DNA/RNA polymerases"/>
    <property type="match status" value="1"/>
</dbReference>
<dbReference type="PROSITE" id="PS50878">
    <property type="entry name" value="RT_POL"/>
    <property type="match status" value="1"/>
</dbReference>
<sequence length="607" mass="71773">MRDIMRSPERVLNSLSEHSKDASYKFERLYRILFNEEMFYVAYQRIYAKEGNMTKGSDGQTIDNMSLKRIEKLIDTLKDETYQPQPSKRVYIPKKNGKKRPLGVPTFNDKLIQEVVRMVLEAIYEGNFEYTSHGFRPNRSCHTALTHIQKEFNGAKWFVEGDIKGFFDNINHDVLINILLERIADERFIRLIRKFMKAGYIEDWQFHNTYSGTPQGGIISPILANIYLDKLDKYIKEYTAKFDKGKKRKFSRESMDFGNARKRIVRRLKFVKDERQRTKLILELKAIEQGRAKYPNGEEMDADYRRMKYARYADDFLVGIIGSKQDAQQIKEDIKNFLADRLALELSDEKTLVTHTERPAKFLGYEITVRKSNDQRRDKRGRLRRTYGKRVCLNVSTETVRKKLFDWGVLELTNRNGKEIWKPKCKSGLIFNDDLEILDSYNREIVGFYNYYSIANNCAHALNNFKYIMEYSMYKTFAGKYKCRTRKVNKKYRKNGRFIVTHMTKTGVKERYFYDGGFKRKKPTYKSECDIMPRTIYTAGRTSLVERLKARECELCGATDDLVMHHVRKLKNLQGKESWERHMIARKRKTIAVCRSCHKKIHDGKID</sequence>
<evidence type="ECO:0000256" key="8">
    <source>
        <dbReference type="ARBA" id="ARBA00034120"/>
    </source>
</evidence>
<protein>
    <recommendedName>
        <fullName evidence="1">RNA-directed DNA polymerase</fullName>
        <ecNumber evidence="1">2.7.7.49</ecNumber>
    </recommendedName>
</protein>
<dbReference type="GO" id="GO:0003723">
    <property type="term" value="F:RNA binding"/>
    <property type="evidence" value="ECO:0007669"/>
    <property type="project" value="InterPro"/>
</dbReference>
<evidence type="ECO:0000256" key="4">
    <source>
        <dbReference type="ARBA" id="ARBA00022723"/>
    </source>
</evidence>
<organism evidence="11 12">
    <name type="scientific">Bacteroides reticulotermitis JCM 10512</name>
    <dbReference type="NCBI Taxonomy" id="1445607"/>
    <lineage>
        <taxon>Bacteria</taxon>
        <taxon>Pseudomonadati</taxon>
        <taxon>Bacteroidota</taxon>
        <taxon>Bacteroidia</taxon>
        <taxon>Bacteroidales</taxon>
        <taxon>Bacteroidaceae</taxon>
        <taxon>Bacteroides</taxon>
    </lineage>
</organism>
<dbReference type="Pfam" id="PF21368">
    <property type="entry name" value="AI2M-like_HNH"/>
    <property type="match status" value="1"/>
</dbReference>
<dbReference type="CDD" id="cd01651">
    <property type="entry name" value="RT_G2_intron"/>
    <property type="match status" value="1"/>
</dbReference>
<evidence type="ECO:0000259" key="10">
    <source>
        <dbReference type="PROSITE" id="PS50878"/>
    </source>
</evidence>
<dbReference type="InterPro" id="IPR043502">
    <property type="entry name" value="DNA/RNA_pol_sf"/>
</dbReference>
<dbReference type="GO" id="GO:0046872">
    <property type="term" value="F:metal ion binding"/>
    <property type="evidence" value="ECO:0007669"/>
    <property type="project" value="UniProtKB-KW"/>
</dbReference>
<dbReference type="GO" id="GO:0006397">
    <property type="term" value="P:mRNA processing"/>
    <property type="evidence" value="ECO:0007669"/>
    <property type="project" value="InterPro"/>
</dbReference>
<name>W4UU11_9BACE</name>
<keyword evidence="6 11" id="KW-0695">RNA-directed DNA polymerase</keyword>
<gene>
    <name evidence="11" type="ORF">JCM10512_2426</name>
</gene>
<keyword evidence="5" id="KW-0460">Magnesium</keyword>
<dbReference type="PRINTS" id="PR00866">
    <property type="entry name" value="RNADNAPOLMS"/>
</dbReference>
<dbReference type="InterPro" id="IPR000123">
    <property type="entry name" value="Reverse_transcriptase_msDNA"/>
</dbReference>
<evidence type="ECO:0000256" key="3">
    <source>
        <dbReference type="ARBA" id="ARBA00022695"/>
    </source>
</evidence>
<comment type="similarity">
    <text evidence="8">Belongs to the bacterial reverse transcriptase family.</text>
</comment>
<proteinExistence type="inferred from homology"/>
<dbReference type="Proteomes" id="UP000019131">
    <property type="component" value="Unassembled WGS sequence"/>
</dbReference>
<evidence type="ECO:0000313" key="11">
    <source>
        <dbReference type="EMBL" id="GAE84108.1"/>
    </source>
</evidence>
<keyword evidence="2" id="KW-0808">Transferase</keyword>
<evidence type="ECO:0000256" key="7">
    <source>
        <dbReference type="ARBA" id="ARBA00023118"/>
    </source>
</evidence>